<organism evidence="1 2">
    <name type="scientific">Taxus chinensis</name>
    <name type="common">Chinese yew</name>
    <name type="synonym">Taxus wallichiana var. chinensis</name>
    <dbReference type="NCBI Taxonomy" id="29808"/>
    <lineage>
        <taxon>Eukaryota</taxon>
        <taxon>Viridiplantae</taxon>
        <taxon>Streptophyta</taxon>
        <taxon>Embryophyta</taxon>
        <taxon>Tracheophyta</taxon>
        <taxon>Spermatophyta</taxon>
        <taxon>Pinopsida</taxon>
        <taxon>Pinidae</taxon>
        <taxon>Conifers II</taxon>
        <taxon>Cupressales</taxon>
        <taxon>Taxaceae</taxon>
        <taxon>Taxus</taxon>
    </lineage>
</organism>
<proteinExistence type="predicted"/>
<dbReference type="EMBL" id="JAHRHJ020000008">
    <property type="protein sequence ID" value="KAH9306584.1"/>
    <property type="molecule type" value="Genomic_DNA"/>
</dbReference>
<accession>A0AA38FMJ4</accession>
<sequence length="163" mass="18447">MINILTLKLIDSGTSSICNEQTKCKCRHTVLDDKHRDLFHSRFPCKSRGAKALLSYPVNTMSSTTNINVGEKMALQGDGLCAEDDYSARWDFLKSLPNRFIRDIAFVIASPDLLLASSELPTVSADMLGGDTWNWNESKKWLKDLDLQHVTNWFGARKPRTRL</sequence>
<evidence type="ECO:0000313" key="2">
    <source>
        <dbReference type="Proteomes" id="UP000824469"/>
    </source>
</evidence>
<gene>
    <name evidence="1" type="ORF">KI387_010988</name>
</gene>
<feature type="non-terminal residue" evidence="1">
    <location>
        <position position="163"/>
    </location>
</feature>
<evidence type="ECO:0000313" key="1">
    <source>
        <dbReference type="EMBL" id="KAH9306584.1"/>
    </source>
</evidence>
<dbReference type="AlphaFoldDB" id="A0AA38FMJ4"/>
<reference evidence="1 2" key="1">
    <citation type="journal article" date="2021" name="Nat. Plants">
        <title>The Taxus genome provides insights into paclitaxel biosynthesis.</title>
        <authorList>
            <person name="Xiong X."/>
            <person name="Gou J."/>
            <person name="Liao Q."/>
            <person name="Li Y."/>
            <person name="Zhou Q."/>
            <person name="Bi G."/>
            <person name="Li C."/>
            <person name="Du R."/>
            <person name="Wang X."/>
            <person name="Sun T."/>
            <person name="Guo L."/>
            <person name="Liang H."/>
            <person name="Lu P."/>
            <person name="Wu Y."/>
            <person name="Zhang Z."/>
            <person name="Ro D.K."/>
            <person name="Shang Y."/>
            <person name="Huang S."/>
            <person name="Yan J."/>
        </authorList>
    </citation>
    <scope>NUCLEOTIDE SEQUENCE [LARGE SCALE GENOMIC DNA]</scope>
    <source>
        <strain evidence="1">Ta-2019</strain>
    </source>
</reference>
<comment type="caution">
    <text evidence="1">The sequence shown here is derived from an EMBL/GenBank/DDBJ whole genome shotgun (WGS) entry which is preliminary data.</text>
</comment>
<keyword evidence="2" id="KW-1185">Reference proteome</keyword>
<name>A0AA38FMJ4_TAXCH</name>
<dbReference type="Proteomes" id="UP000824469">
    <property type="component" value="Unassembled WGS sequence"/>
</dbReference>
<protein>
    <submittedName>
        <fullName evidence="1">Uncharacterized protein</fullName>
    </submittedName>
</protein>